<dbReference type="SUPFAM" id="SSF53187">
    <property type="entry name" value="Zn-dependent exopeptidases"/>
    <property type="match status" value="1"/>
</dbReference>
<proteinExistence type="predicted"/>
<name>A0A1T5BXZ1_9BACT</name>
<dbReference type="PANTHER" id="PTHR11014">
    <property type="entry name" value="PEPTIDASE M20 FAMILY MEMBER"/>
    <property type="match status" value="1"/>
</dbReference>
<dbReference type="Proteomes" id="UP000190852">
    <property type="component" value="Unassembled WGS sequence"/>
</dbReference>
<dbReference type="GO" id="GO:0016787">
    <property type="term" value="F:hydrolase activity"/>
    <property type="evidence" value="ECO:0007669"/>
    <property type="project" value="UniProtKB-KW"/>
</dbReference>
<dbReference type="EMBL" id="FUYQ01000009">
    <property type="protein sequence ID" value="SKB52001.1"/>
    <property type="molecule type" value="Genomic_DNA"/>
</dbReference>
<evidence type="ECO:0000313" key="2">
    <source>
        <dbReference type="Proteomes" id="UP000190852"/>
    </source>
</evidence>
<dbReference type="PANTHER" id="PTHR11014:SF63">
    <property type="entry name" value="METALLOPEPTIDASE, PUTATIVE (AFU_ORTHOLOGUE AFUA_6G09600)-RELATED"/>
    <property type="match status" value="1"/>
</dbReference>
<dbReference type="RefSeq" id="WP_317042992.1">
    <property type="nucleotide sequence ID" value="NZ_FUYQ01000009.1"/>
</dbReference>
<organism evidence="1 2">
    <name type="scientific">Parabacteroides chartae</name>
    <dbReference type="NCBI Taxonomy" id="1037355"/>
    <lineage>
        <taxon>Bacteria</taxon>
        <taxon>Pseudomonadati</taxon>
        <taxon>Bacteroidota</taxon>
        <taxon>Bacteroidia</taxon>
        <taxon>Bacteroidales</taxon>
        <taxon>Tannerellaceae</taxon>
        <taxon>Parabacteroides</taxon>
    </lineage>
</organism>
<keyword evidence="2" id="KW-1185">Reference proteome</keyword>
<sequence>MNWTILNGVNKLHDEMKEWMGHLHQCPELALMETKTAIFIAEKLKSWGYDVVEGIGKIGIVASMTVGKGNKTIGLRADFDALPIQEVNDLPYKSKIEGFLTFVDTTVIVPCCLVRLNT</sequence>
<keyword evidence="1" id="KW-0378">Hydrolase</keyword>
<accession>A0A1T5BXZ1</accession>
<gene>
    <name evidence="1" type="ORF">SAMN05660349_01552</name>
</gene>
<dbReference type="Gene3D" id="3.40.630.10">
    <property type="entry name" value="Zn peptidases"/>
    <property type="match status" value="1"/>
</dbReference>
<dbReference type="InterPro" id="IPR017439">
    <property type="entry name" value="Amidohydrolase"/>
</dbReference>
<reference evidence="2" key="1">
    <citation type="submission" date="2017-02" db="EMBL/GenBank/DDBJ databases">
        <authorList>
            <person name="Varghese N."/>
            <person name="Submissions S."/>
        </authorList>
    </citation>
    <scope>NUCLEOTIDE SEQUENCE [LARGE SCALE GENOMIC DNA]</scope>
    <source>
        <strain evidence="2">DSM 24967</strain>
    </source>
</reference>
<protein>
    <submittedName>
        <fullName evidence="1">Hippurate hydrolase</fullName>
    </submittedName>
</protein>
<evidence type="ECO:0000313" key="1">
    <source>
        <dbReference type="EMBL" id="SKB52001.1"/>
    </source>
</evidence>
<dbReference type="AlphaFoldDB" id="A0A1T5BXZ1"/>